<protein>
    <recommendedName>
        <fullName evidence="3">DUF3954 domain-containing protein</fullName>
    </recommendedName>
</protein>
<evidence type="ECO:0000313" key="2">
    <source>
        <dbReference type="Proteomes" id="UP000077271"/>
    </source>
</evidence>
<organism evidence="1 2">
    <name type="scientific">Domibacillus aminovorans</name>
    <dbReference type="NCBI Taxonomy" id="29332"/>
    <lineage>
        <taxon>Bacteria</taxon>
        <taxon>Bacillati</taxon>
        <taxon>Bacillota</taxon>
        <taxon>Bacilli</taxon>
        <taxon>Bacillales</taxon>
        <taxon>Bacillaceae</taxon>
        <taxon>Domibacillus</taxon>
    </lineage>
</organism>
<evidence type="ECO:0008006" key="3">
    <source>
        <dbReference type="Google" id="ProtNLM"/>
    </source>
</evidence>
<name>A0A177KZ11_9BACI</name>
<accession>A0A177KZ11</accession>
<dbReference type="AlphaFoldDB" id="A0A177KZ11"/>
<dbReference type="EMBL" id="LQWZ01000012">
    <property type="protein sequence ID" value="OAH57781.1"/>
    <property type="molecule type" value="Genomic_DNA"/>
</dbReference>
<sequence>MKINHEKMTAEINLMENATYYVEDGVPKKVDDLPTGFGCQTIVWQHGKPVGFDIHYTKRNR</sequence>
<dbReference type="RefSeq" id="WP_018392936.1">
    <property type="nucleotide sequence ID" value="NZ_LQWZ01000012.1"/>
</dbReference>
<dbReference type="Proteomes" id="UP000077271">
    <property type="component" value="Unassembled WGS sequence"/>
</dbReference>
<comment type="caution">
    <text evidence="1">The sequence shown here is derived from an EMBL/GenBank/DDBJ whole genome shotgun (WGS) entry which is preliminary data.</text>
</comment>
<reference evidence="1 2" key="1">
    <citation type="submission" date="2016-01" db="EMBL/GenBank/DDBJ databases">
        <title>Investigation of taxonomic status of Bacillus aminovorans.</title>
        <authorList>
            <person name="Verma A."/>
            <person name="Pal Y."/>
            <person name="Krishnamurthi S."/>
        </authorList>
    </citation>
    <scope>NUCLEOTIDE SEQUENCE [LARGE SCALE GENOMIC DNA]</scope>
    <source>
        <strain evidence="1 2">DSM 4337</strain>
    </source>
</reference>
<proteinExistence type="predicted"/>
<gene>
    <name evidence="1" type="ORF">AWH48_01815</name>
</gene>
<dbReference type="OrthoDB" id="2909155at2"/>
<evidence type="ECO:0000313" key="1">
    <source>
        <dbReference type="EMBL" id="OAH57781.1"/>
    </source>
</evidence>